<dbReference type="RefSeq" id="WP_144586696.1">
    <property type="nucleotide sequence ID" value="NZ_VJWX01000050.1"/>
</dbReference>
<dbReference type="GO" id="GO:0046872">
    <property type="term" value="F:metal ion binding"/>
    <property type="evidence" value="ECO:0007669"/>
    <property type="project" value="UniProtKB-KW"/>
</dbReference>
<keyword evidence="4 5" id="KW-0408">Iron</keyword>
<gene>
    <name evidence="8" type="ORF">FNH05_08030</name>
</gene>
<keyword evidence="6" id="KW-0223">Dioxygenase</keyword>
<feature type="binding site" evidence="5">
    <location>
        <position position="146"/>
    </location>
    <ligand>
        <name>Fe cation</name>
        <dbReference type="ChEBI" id="CHEBI:24875"/>
        <note>catalytic</note>
    </ligand>
</feature>
<evidence type="ECO:0000256" key="7">
    <source>
        <dbReference type="SAM" id="MobiDB-lite"/>
    </source>
</evidence>
<proteinExistence type="inferred from homology"/>
<dbReference type="AlphaFoldDB" id="A0A558D6Q0"/>
<keyword evidence="2 5" id="KW-0479">Metal-binding</keyword>
<accession>A0A558D6Q0</accession>
<dbReference type="EC" id="1.13.11.-" evidence="6"/>
<dbReference type="GO" id="GO:0016121">
    <property type="term" value="P:carotene catabolic process"/>
    <property type="evidence" value="ECO:0007669"/>
    <property type="project" value="TreeGrafter"/>
</dbReference>
<evidence type="ECO:0000313" key="8">
    <source>
        <dbReference type="EMBL" id="TVT56692.1"/>
    </source>
</evidence>
<comment type="similarity">
    <text evidence="1 6">Belongs to the carotenoid oxygenase family.</text>
</comment>
<keyword evidence="3 6" id="KW-0560">Oxidoreductase</keyword>
<feature type="binding site" evidence="5">
    <location>
        <position position="195"/>
    </location>
    <ligand>
        <name>Fe cation</name>
        <dbReference type="ChEBI" id="CHEBI:24875"/>
        <note>catalytic</note>
    </ligand>
</feature>
<evidence type="ECO:0000256" key="2">
    <source>
        <dbReference type="ARBA" id="ARBA00022723"/>
    </source>
</evidence>
<sequence>MGNPYLEGNYRPVEQESTLFDLEVTGTIPAQLDGRFLRIGPNPVAEVDPRTYHWFMGDGMAHGVRLREGRAEWYRSRWIKTPALGGPPGVRYTIDSLGANTNIIAHAGTTLALIEGGVSCYELSDELDTLRAADFDGTLTGGYTAHPLRDPATGELHAVSYFFGWGNKVRYTVIGADGRLRRQVDVRVGGSPMMHSFSLTETYVVFYDLPVVFDTDRAVRATVSRYLHAPARLVLSALIGRISIPGPVSALMTGSGARAGHRSRGRLKPNAGLPYSWDPAYPARIGIMPRQGGANDVRWFEIDPCYVYHPMNAYDDGGNVVLDVIRHDRTFDRNPNGPDEAPPTVDQWVINPTSGRVTESRVDDRPQEFPRIDERLIGKRHRFGYATGLNNDMLITDLVKHDYRAGTSVVRTFVPGASISEFVFQPSAPGAAEDDGVLMGYVHNAATDRTDLMLLDAQTLDTVAAIHLPTRVPNGFHGNWAPTASD</sequence>
<feature type="binding site" evidence="5">
    <location>
        <position position="477"/>
    </location>
    <ligand>
        <name>Fe cation</name>
        <dbReference type="ChEBI" id="CHEBI:24875"/>
        <note>catalytic</note>
    </ligand>
</feature>
<organism evidence="8 9">
    <name type="scientific">Amycolatopsis rhizosphaerae</name>
    <dbReference type="NCBI Taxonomy" id="2053003"/>
    <lineage>
        <taxon>Bacteria</taxon>
        <taxon>Bacillati</taxon>
        <taxon>Actinomycetota</taxon>
        <taxon>Actinomycetes</taxon>
        <taxon>Pseudonocardiales</taxon>
        <taxon>Pseudonocardiaceae</taxon>
        <taxon>Amycolatopsis</taxon>
    </lineage>
</organism>
<evidence type="ECO:0000313" key="9">
    <source>
        <dbReference type="Proteomes" id="UP000320011"/>
    </source>
</evidence>
<reference evidence="8 9" key="1">
    <citation type="submission" date="2019-07" db="EMBL/GenBank/DDBJ databases">
        <authorList>
            <person name="Duangmal K."/>
            <person name="Teo W.F.A."/>
        </authorList>
    </citation>
    <scope>NUCLEOTIDE SEQUENCE [LARGE SCALE GENOMIC DNA]</scope>
    <source>
        <strain evidence="8 9">TBRC 6029</strain>
    </source>
</reference>
<dbReference type="InterPro" id="IPR004294">
    <property type="entry name" value="Carotenoid_Oase"/>
</dbReference>
<comment type="cofactor">
    <cofactor evidence="5 6">
        <name>Fe(2+)</name>
        <dbReference type="ChEBI" id="CHEBI:29033"/>
    </cofactor>
    <text evidence="5 6">Binds 1 Fe(2+) ion per subunit.</text>
</comment>
<dbReference type="Pfam" id="PF03055">
    <property type="entry name" value="RPE65"/>
    <property type="match status" value="1"/>
</dbReference>
<feature type="binding site" evidence="5">
    <location>
        <position position="309"/>
    </location>
    <ligand>
        <name>Fe cation</name>
        <dbReference type="ChEBI" id="CHEBI:24875"/>
        <note>catalytic</note>
    </ligand>
</feature>
<protein>
    <recommendedName>
        <fullName evidence="6">Dioxygenase</fullName>
        <ecNumber evidence="6">1.13.11.-</ecNumber>
    </recommendedName>
</protein>
<name>A0A558D6Q0_9PSEU</name>
<dbReference type="PANTHER" id="PTHR10543">
    <property type="entry name" value="BETA-CAROTENE DIOXYGENASE"/>
    <property type="match status" value="1"/>
</dbReference>
<dbReference type="PANTHER" id="PTHR10543:SF89">
    <property type="entry name" value="CAROTENOID 9,10(9',10')-CLEAVAGE DIOXYGENASE 1"/>
    <property type="match status" value="1"/>
</dbReference>
<dbReference type="EMBL" id="VJWX01000050">
    <property type="protein sequence ID" value="TVT56692.1"/>
    <property type="molecule type" value="Genomic_DNA"/>
</dbReference>
<comment type="caution">
    <text evidence="8">The sequence shown here is derived from an EMBL/GenBank/DDBJ whole genome shotgun (WGS) entry which is preliminary data.</text>
</comment>
<evidence type="ECO:0000256" key="1">
    <source>
        <dbReference type="ARBA" id="ARBA00006787"/>
    </source>
</evidence>
<keyword evidence="9" id="KW-1185">Reference proteome</keyword>
<evidence type="ECO:0000256" key="5">
    <source>
        <dbReference type="PIRSR" id="PIRSR604294-1"/>
    </source>
</evidence>
<reference evidence="8 9" key="2">
    <citation type="submission" date="2019-08" db="EMBL/GenBank/DDBJ databases">
        <title>Amycolatopsis acidicola sp. nov., isolated from peat swamp forest soil.</title>
        <authorList>
            <person name="Srisuk N."/>
        </authorList>
    </citation>
    <scope>NUCLEOTIDE SEQUENCE [LARGE SCALE GENOMIC DNA]</scope>
    <source>
        <strain evidence="8 9">TBRC 6029</strain>
    </source>
</reference>
<dbReference type="OrthoDB" id="6636843at2"/>
<evidence type="ECO:0000256" key="6">
    <source>
        <dbReference type="RuleBase" id="RU364048"/>
    </source>
</evidence>
<feature type="region of interest" description="Disordered" evidence="7">
    <location>
        <begin position="331"/>
        <end position="366"/>
    </location>
</feature>
<dbReference type="Proteomes" id="UP000320011">
    <property type="component" value="Unassembled WGS sequence"/>
</dbReference>
<evidence type="ECO:0000256" key="3">
    <source>
        <dbReference type="ARBA" id="ARBA00023002"/>
    </source>
</evidence>
<evidence type="ECO:0000256" key="4">
    <source>
        <dbReference type="ARBA" id="ARBA00023004"/>
    </source>
</evidence>
<dbReference type="GO" id="GO:0010436">
    <property type="term" value="F:carotenoid dioxygenase activity"/>
    <property type="evidence" value="ECO:0007669"/>
    <property type="project" value="TreeGrafter"/>
</dbReference>